<dbReference type="PANTHER" id="PTHR15887:SF1">
    <property type="entry name" value="TRANSMEMBRANE PROTEIN 69"/>
    <property type="match status" value="1"/>
</dbReference>
<gene>
    <name evidence="2" type="ORF">J8J14_05050</name>
</gene>
<dbReference type="RefSeq" id="WP_209378382.1">
    <property type="nucleotide sequence ID" value="NZ_JAGIZB010000004.1"/>
</dbReference>
<feature type="transmembrane region" description="Helical" evidence="1">
    <location>
        <begin position="12"/>
        <end position="30"/>
    </location>
</feature>
<dbReference type="Proteomes" id="UP000681594">
    <property type="component" value="Unassembled WGS sequence"/>
</dbReference>
<dbReference type="Pfam" id="PF11911">
    <property type="entry name" value="DUF3429"/>
    <property type="match status" value="1"/>
</dbReference>
<organism evidence="2 3">
    <name type="scientific">Pararoseomonas baculiformis</name>
    <dbReference type="NCBI Taxonomy" id="2820812"/>
    <lineage>
        <taxon>Bacteria</taxon>
        <taxon>Pseudomonadati</taxon>
        <taxon>Pseudomonadota</taxon>
        <taxon>Alphaproteobacteria</taxon>
        <taxon>Acetobacterales</taxon>
        <taxon>Acetobacteraceae</taxon>
        <taxon>Pararoseomonas</taxon>
    </lineage>
</organism>
<protein>
    <submittedName>
        <fullName evidence="2">DUF3429 domain-containing protein</fullName>
    </submittedName>
</protein>
<evidence type="ECO:0000256" key="1">
    <source>
        <dbReference type="SAM" id="Phobius"/>
    </source>
</evidence>
<comment type="caution">
    <text evidence="2">The sequence shown here is derived from an EMBL/GenBank/DDBJ whole genome shotgun (WGS) entry which is preliminary data.</text>
</comment>
<sequence>MPETLPGPARILGPAGLLPFGALVLLALLVPEWRAIGLSLLHAYGATIAAFLGAVHWGLAMRPAPGEEGAVWGRMGLGVTPALLAWVALMMPLRAGLVGLAAILLTTALVETLAARHGLVPMAYMRLRWGLSLGASACLLLGATLA</sequence>
<accession>A0ABS4AAW4</accession>
<dbReference type="PANTHER" id="PTHR15887">
    <property type="entry name" value="TRANSMEMBRANE PROTEIN 69"/>
    <property type="match status" value="1"/>
</dbReference>
<reference evidence="2 3" key="1">
    <citation type="submission" date="2021-03" db="EMBL/GenBank/DDBJ databases">
        <authorList>
            <person name="So Y."/>
        </authorList>
    </citation>
    <scope>NUCLEOTIDE SEQUENCE [LARGE SCALE GENOMIC DNA]</scope>
    <source>
        <strain evidence="2 3">SSH11</strain>
    </source>
</reference>
<dbReference type="EMBL" id="JAGIZB010000004">
    <property type="protein sequence ID" value="MBP0444139.1"/>
    <property type="molecule type" value="Genomic_DNA"/>
</dbReference>
<dbReference type="InterPro" id="IPR021836">
    <property type="entry name" value="DUF3429"/>
</dbReference>
<evidence type="ECO:0000313" key="2">
    <source>
        <dbReference type="EMBL" id="MBP0444139.1"/>
    </source>
</evidence>
<keyword evidence="1" id="KW-1133">Transmembrane helix</keyword>
<name>A0ABS4AAW4_9PROT</name>
<feature type="transmembrane region" description="Helical" evidence="1">
    <location>
        <begin position="95"/>
        <end position="115"/>
    </location>
</feature>
<keyword evidence="1" id="KW-0472">Membrane</keyword>
<proteinExistence type="predicted"/>
<evidence type="ECO:0000313" key="3">
    <source>
        <dbReference type="Proteomes" id="UP000681594"/>
    </source>
</evidence>
<keyword evidence="3" id="KW-1185">Reference proteome</keyword>
<feature type="transmembrane region" description="Helical" evidence="1">
    <location>
        <begin position="71"/>
        <end position="89"/>
    </location>
</feature>
<feature type="transmembrane region" description="Helical" evidence="1">
    <location>
        <begin position="36"/>
        <end position="59"/>
    </location>
</feature>
<keyword evidence="1" id="KW-0812">Transmembrane</keyword>